<dbReference type="SMART" id="SM00388">
    <property type="entry name" value="HisKA"/>
    <property type="match status" value="1"/>
</dbReference>
<dbReference type="CDD" id="cd00075">
    <property type="entry name" value="HATPase"/>
    <property type="match status" value="1"/>
</dbReference>
<keyword evidence="10" id="KW-0812">Transmembrane</keyword>
<dbReference type="Gene3D" id="1.10.287.130">
    <property type="match status" value="1"/>
</dbReference>
<keyword evidence="4" id="KW-1003">Cell membrane</keyword>
<dbReference type="EC" id="2.7.13.3" evidence="3"/>
<keyword evidence="7" id="KW-0547">Nucleotide-binding</keyword>
<dbReference type="RefSeq" id="WP_163456926.1">
    <property type="nucleotide sequence ID" value="NZ_JAAGOH010000007.1"/>
</dbReference>
<feature type="domain" description="Histidine kinase" evidence="11">
    <location>
        <begin position="232"/>
        <end position="445"/>
    </location>
</feature>
<evidence type="ECO:0000256" key="1">
    <source>
        <dbReference type="ARBA" id="ARBA00000085"/>
    </source>
</evidence>
<evidence type="ECO:0000313" key="12">
    <source>
        <dbReference type="EMBL" id="NDY91065.1"/>
    </source>
</evidence>
<comment type="catalytic activity">
    <reaction evidence="1">
        <text>ATP + protein L-histidine = ADP + protein N-phospho-L-histidine.</text>
        <dbReference type="EC" id="2.7.13.3"/>
    </reaction>
</comment>
<evidence type="ECO:0000256" key="7">
    <source>
        <dbReference type="ARBA" id="ARBA00022741"/>
    </source>
</evidence>
<dbReference type="SUPFAM" id="SSF55874">
    <property type="entry name" value="ATPase domain of HSP90 chaperone/DNA topoisomerase II/histidine kinase"/>
    <property type="match status" value="1"/>
</dbReference>
<keyword evidence="13" id="KW-1185">Reference proteome</keyword>
<dbReference type="Pfam" id="PF02518">
    <property type="entry name" value="HATPase_c"/>
    <property type="match status" value="1"/>
</dbReference>
<evidence type="ECO:0000256" key="8">
    <source>
        <dbReference type="ARBA" id="ARBA00022777"/>
    </source>
</evidence>
<dbReference type="Gene3D" id="3.30.565.10">
    <property type="entry name" value="Histidine kinase-like ATPase, C-terminal domain"/>
    <property type="match status" value="1"/>
</dbReference>
<dbReference type="InterPro" id="IPR004358">
    <property type="entry name" value="Sig_transdc_His_kin-like_C"/>
</dbReference>
<keyword evidence="5" id="KW-0597">Phosphoprotein</keyword>
<name>A0A7C9TK42_9BURK</name>
<dbReference type="SUPFAM" id="SSF47384">
    <property type="entry name" value="Homodimeric domain of signal transducing histidine kinase"/>
    <property type="match status" value="1"/>
</dbReference>
<dbReference type="GO" id="GO:0005524">
    <property type="term" value="F:ATP binding"/>
    <property type="evidence" value="ECO:0007669"/>
    <property type="project" value="UniProtKB-KW"/>
</dbReference>
<dbReference type="InterPro" id="IPR003594">
    <property type="entry name" value="HATPase_dom"/>
</dbReference>
<dbReference type="InterPro" id="IPR050980">
    <property type="entry name" value="2C_sensor_his_kinase"/>
</dbReference>
<dbReference type="Pfam" id="PF00512">
    <property type="entry name" value="HisKA"/>
    <property type="match status" value="1"/>
</dbReference>
<comment type="caution">
    <text evidence="12">The sequence shown here is derived from an EMBL/GenBank/DDBJ whole genome shotgun (WGS) entry which is preliminary data.</text>
</comment>
<organism evidence="12 13">
    <name type="scientific">Ideonella livida</name>
    <dbReference type="NCBI Taxonomy" id="2707176"/>
    <lineage>
        <taxon>Bacteria</taxon>
        <taxon>Pseudomonadati</taxon>
        <taxon>Pseudomonadota</taxon>
        <taxon>Betaproteobacteria</taxon>
        <taxon>Burkholderiales</taxon>
        <taxon>Sphaerotilaceae</taxon>
        <taxon>Ideonella</taxon>
    </lineage>
</organism>
<keyword evidence="10" id="KW-1133">Transmembrane helix</keyword>
<keyword evidence="6" id="KW-0808">Transferase</keyword>
<evidence type="ECO:0000256" key="5">
    <source>
        <dbReference type="ARBA" id="ARBA00022553"/>
    </source>
</evidence>
<accession>A0A7C9TK42</accession>
<feature type="transmembrane region" description="Helical" evidence="10">
    <location>
        <begin position="12"/>
        <end position="32"/>
    </location>
</feature>
<feature type="transmembrane region" description="Helical" evidence="10">
    <location>
        <begin position="151"/>
        <end position="170"/>
    </location>
</feature>
<dbReference type="InterPro" id="IPR003661">
    <property type="entry name" value="HisK_dim/P_dom"/>
</dbReference>
<evidence type="ECO:0000256" key="3">
    <source>
        <dbReference type="ARBA" id="ARBA00012438"/>
    </source>
</evidence>
<dbReference type="CDD" id="cd00082">
    <property type="entry name" value="HisKA"/>
    <property type="match status" value="1"/>
</dbReference>
<evidence type="ECO:0000256" key="9">
    <source>
        <dbReference type="ARBA" id="ARBA00022840"/>
    </source>
</evidence>
<dbReference type="InterPro" id="IPR036890">
    <property type="entry name" value="HATPase_C_sf"/>
</dbReference>
<sequence length="445" mass="48031">MARWNTLFTRLVLVQTLGALALLLVFGLGFYVERNRTIGQLVGERWAPALLRLSQLPAAQAAQDWPAGVPRPRLQAEGPGPSLPGDLGGPRTQALRAALLGAGLQVQDLRFTAHPQEAGRPLLWLRLDTPEGPRWLGLDDALVETRLPLRLLLTLGLSLAVTAGLSAWAARRLSRPLEALRQHLHAHPPGQPAPAPTLRGATAEVQAIAADWHQLHSHHARQLRERELMLAGISHDLRSPLARIRMAAELLPEAPDLTARRETIVRNVEVADRLIGSFLDQVRAGTLPLDETVDLHEVARQVLTARLAPGEALPLDPGAEVARLQLQGPAPCLRRNCNALLMERALGNLVDNALRHGAPPVCVRLRPQADGGLWLEVDDHGPGLGPQDPAHLLQAFARGDASRHTPGSGLGLAVVAQVMHRQGGTVSLEALAPRGCRVRLSWPAP</sequence>
<dbReference type="InterPro" id="IPR036097">
    <property type="entry name" value="HisK_dim/P_sf"/>
</dbReference>
<keyword evidence="9" id="KW-0067">ATP-binding</keyword>
<dbReference type="Proteomes" id="UP000484255">
    <property type="component" value="Unassembled WGS sequence"/>
</dbReference>
<gene>
    <name evidence="12" type="ORF">G3A44_07630</name>
</gene>
<dbReference type="PANTHER" id="PTHR44936">
    <property type="entry name" value="SENSOR PROTEIN CREC"/>
    <property type="match status" value="1"/>
</dbReference>
<keyword evidence="8" id="KW-0418">Kinase</keyword>
<evidence type="ECO:0000256" key="6">
    <source>
        <dbReference type="ARBA" id="ARBA00022679"/>
    </source>
</evidence>
<comment type="subcellular location">
    <subcellularLocation>
        <location evidence="2">Cell membrane</location>
        <topology evidence="2">Multi-pass membrane protein</topology>
    </subcellularLocation>
</comment>
<reference evidence="12 13" key="1">
    <citation type="submission" date="2020-02" db="EMBL/GenBank/DDBJ databases">
        <title>Ideonella bacterium strain TBM-1.</title>
        <authorList>
            <person name="Chen W.-M."/>
        </authorList>
    </citation>
    <scope>NUCLEOTIDE SEQUENCE [LARGE SCALE GENOMIC DNA]</scope>
    <source>
        <strain evidence="12 13">TBM-1</strain>
    </source>
</reference>
<dbReference type="InterPro" id="IPR005467">
    <property type="entry name" value="His_kinase_dom"/>
</dbReference>
<dbReference type="PRINTS" id="PR00344">
    <property type="entry name" value="BCTRLSENSOR"/>
</dbReference>
<dbReference type="GO" id="GO:0005886">
    <property type="term" value="C:plasma membrane"/>
    <property type="evidence" value="ECO:0007669"/>
    <property type="project" value="UniProtKB-SubCell"/>
</dbReference>
<evidence type="ECO:0000256" key="4">
    <source>
        <dbReference type="ARBA" id="ARBA00022475"/>
    </source>
</evidence>
<dbReference type="EMBL" id="JAAGOH010000007">
    <property type="protein sequence ID" value="NDY91065.1"/>
    <property type="molecule type" value="Genomic_DNA"/>
</dbReference>
<dbReference type="AlphaFoldDB" id="A0A7C9TK42"/>
<evidence type="ECO:0000256" key="10">
    <source>
        <dbReference type="SAM" id="Phobius"/>
    </source>
</evidence>
<evidence type="ECO:0000256" key="2">
    <source>
        <dbReference type="ARBA" id="ARBA00004651"/>
    </source>
</evidence>
<proteinExistence type="predicted"/>
<protein>
    <recommendedName>
        <fullName evidence="3">histidine kinase</fullName>
        <ecNumber evidence="3">2.7.13.3</ecNumber>
    </recommendedName>
</protein>
<dbReference type="SMART" id="SM00387">
    <property type="entry name" value="HATPase_c"/>
    <property type="match status" value="1"/>
</dbReference>
<keyword evidence="10" id="KW-0472">Membrane</keyword>
<dbReference type="PROSITE" id="PS50109">
    <property type="entry name" value="HIS_KIN"/>
    <property type="match status" value="1"/>
</dbReference>
<dbReference type="GO" id="GO:0000155">
    <property type="term" value="F:phosphorelay sensor kinase activity"/>
    <property type="evidence" value="ECO:0007669"/>
    <property type="project" value="InterPro"/>
</dbReference>
<evidence type="ECO:0000259" key="11">
    <source>
        <dbReference type="PROSITE" id="PS50109"/>
    </source>
</evidence>
<dbReference type="PANTHER" id="PTHR44936:SF10">
    <property type="entry name" value="SENSOR PROTEIN RSTB"/>
    <property type="match status" value="1"/>
</dbReference>
<evidence type="ECO:0000313" key="13">
    <source>
        <dbReference type="Proteomes" id="UP000484255"/>
    </source>
</evidence>